<accession>A0AA38W2T2</accession>
<keyword evidence="5" id="KW-0862">Zinc</keyword>
<feature type="region of interest" description="Disordered" evidence="10">
    <location>
        <begin position="380"/>
        <end position="478"/>
    </location>
</feature>
<dbReference type="SMART" id="SM00385">
    <property type="entry name" value="CYCLIN"/>
    <property type="match status" value="2"/>
</dbReference>
<comment type="caution">
    <text evidence="12">The sequence shown here is derived from an EMBL/GenBank/DDBJ whole genome shotgun (WGS) entry which is preliminary data.</text>
</comment>
<dbReference type="InterPro" id="IPR011665">
    <property type="entry name" value="BRF1_TBP-bd_dom"/>
</dbReference>
<dbReference type="InterPro" id="IPR013150">
    <property type="entry name" value="TFIIB_cyclin"/>
</dbReference>
<dbReference type="Gene3D" id="1.10.472.10">
    <property type="entry name" value="Cyclin-like"/>
    <property type="match status" value="2"/>
</dbReference>
<feature type="compositionally biased region" description="Low complexity" evidence="10">
    <location>
        <begin position="525"/>
        <end position="534"/>
    </location>
</feature>
<dbReference type="InterPro" id="IPR000812">
    <property type="entry name" value="TFIIB"/>
</dbReference>
<evidence type="ECO:0000256" key="2">
    <source>
        <dbReference type="ARBA" id="ARBA00010857"/>
    </source>
</evidence>
<dbReference type="PANTHER" id="PTHR11618">
    <property type="entry name" value="TRANSCRIPTION INITIATION FACTOR IIB-RELATED"/>
    <property type="match status" value="1"/>
</dbReference>
<feature type="compositionally biased region" description="Basic residues" evidence="10">
    <location>
        <begin position="703"/>
        <end position="722"/>
    </location>
</feature>
<feature type="domain" description="Cyclin-like" evidence="11">
    <location>
        <begin position="250"/>
        <end position="334"/>
    </location>
</feature>
<evidence type="ECO:0000256" key="7">
    <source>
        <dbReference type="ARBA" id="ARBA00023159"/>
    </source>
</evidence>
<dbReference type="Pfam" id="PF00382">
    <property type="entry name" value="TFIIB"/>
    <property type="match status" value="2"/>
</dbReference>
<feature type="region of interest" description="Disordered" evidence="10">
    <location>
        <begin position="754"/>
        <end position="895"/>
    </location>
</feature>
<dbReference type="CDD" id="cd20554">
    <property type="entry name" value="CYCLIN_TFIIIB90_rpt2"/>
    <property type="match status" value="1"/>
</dbReference>
<dbReference type="GO" id="GO:0070897">
    <property type="term" value="P:transcription preinitiation complex assembly"/>
    <property type="evidence" value="ECO:0007669"/>
    <property type="project" value="InterPro"/>
</dbReference>
<feature type="domain" description="Cyclin-like" evidence="11">
    <location>
        <begin position="152"/>
        <end position="234"/>
    </location>
</feature>
<feature type="region of interest" description="Disordered" evidence="10">
    <location>
        <begin position="697"/>
        <end position="738"/>
    </location>
</feature>
<name>A0AA38W2T2_9PEZI</name>
<dbReference type="GO" id="GO:0005634">
    <property type="term" value="C:nucleus"/>
    <property type="evidence" value="ECO:0007669"/>
    <property type="project" value="UniProtKB-SubCell"/>
</dbReference>
<evidence type="ECO:0000259" key="11">
    <source>
        <dbReference type="SMART" id="SM00385"/>
    </source>
</evidence>
<dbReference type="SUPFAM" id="SSF47954">
    <property type="entry name" value="Cyclin-like"/>
    <property type="match status" value="2"/>
</dbReference>
<feature type="compositionally biased region" description="Basic and acidic residues" evidence="10">
    <location>
        <begin position="468"/>
        <end position="478"/>
    </location>
</feature>
<feature type="region of interest" description="Disordered" evidence="10">
    <location>
        <begin position="525"/>
        <end position="557"/>
    </location>
</feature>
<dbReference type="EMBL" id="JANBVN010000019">
    <property type="protein sequence ID" value="KAJ9161736.1"/>
    <property type="molecule type" value="Genomic_DNA"/>
</dbReference>
<reference evidence="12" key="1">
    <citation type="submission" date="2022-07" db="EMBL/GenBank/DDBJ databases">
        <title>Fungi with potential for degradation of polypropylene.</title>
        <authorList>
            <person name="Gostincar C."/>
        </authorList>
    </citation>
    <scope>NUCLEOTIDE SEQUENCE</scope>
    <source>
        <strain evidence="12">EXF-13287</strain>
    </source>
</reference>
<evidence type="ECO:0000256" key="1">
    <source>
        <dbReference type="ARBA" id="ARBA00004123"/>
    </source>
</evidence>
<proteinExistence type="inferred from homology"/>
<keyword evidence="9" id="KW-0539">Nucleus</keyword>
<dbReference type="GO" id="GO:0000995">
    <property type="term" value="F:RNA polymerase III general transcription initiation factor activity"/>
    <property type="evidence" value="ECO:0007669"/>
    <property type="project" value="TreeGrafter"/>
</dbReference>
<dbReference type="Proteomes" id="UP001174691">
    <property type="component" value="Unassembled WGS sequence"/>
</dbReference>
<comment type="subcellular location">
    <subcellularLocation>
        <location evidence="1">Nucleus</location>
    </subcellularLocation>
</comment>
<dbReference type="InterPro" id="IPR036915">
    <property type="entry name" value="Cyclin-like_sf"/>
</dbReference>
<keyword evidence="7" id="KW-0010">Activator</keyword>
<dbReference type="PANTHER" id="PTHR11618:SF4">
    <property type="entry name" value="TRANSCRIPTION FACTOR IIIB 90 KDA SUBUNIT"/>
    <property type="match status" value="1"/>
</dbReference>
<keyword evidence="13" id="KW-1185">Reference proteome</keyword>
<dbReference type="GO" id="GO:0008270">
    <property type="term" value="F:zinc ion binding"/>
    <property type="evidence" value="ECO:0007669"/>
    <property type="project" value="UniProtKB-KW"/>
</dbReference>
<evidence type="ECO:0000256" key="8">
    <source>
        <dbReference type="ARBA" id="ARBA00023163"/>
    </source>
</evidence>
<evidence type="ECO:0000313" key="12">
    <source>
        <dbReference type="EMBL" id="KAJ9161736.1"/>
    </source>
</evidence>
<dbReference type="GO" id="GO:0001006">
    <property type="term" value="F:RNA polymerase III type 3 promoter sequence-specific DNA binding"/>
    <property type="evidence" value="ECO:0007669"/>
    <property type="project" value="TreeGrafter"/>
</dbReference>
<evidence type="ECO:0000256" key="5">
    <source>
        <dbReference type="ARBA" id="ARBA00022833"/>
    </source>
</evidence>
<keyword evidence="3" id="KW-0479">Metal-binding</keyword>
<dbReference type="InterPro" id="IPR013763">
    <property type="entry name" value="Cyclin-like_dom"/>
</dbReference>
<dbReference type="Gene3D" id="1.20.5.650">
    <property type="entry name" value="Single helix bin"/>
    <property type="match status" value="1"/>
</dbReference>
<dbReference type="AlphaFoldDB" id="A0AA38W2T2"/>
<organism evidence="12 13">
    <name type="scientific">Coniochaeta hoffmannii</name>
    <dbReference type="NCBI Taxonomy" id="91930"/>
    <lineage>
        <taxon>Eukaryota</taxon>
        <taxon>Fungi</taxon>
        <taxon>Dikarya</taxon>
        <taxon>Ascomycota</taxon>
        <taxon>Pezizomycotina</taxon>
        <taxon>Sordariomycetes</taxon>
        <taxon>Sordariomycetidae</taxon>
        <taxon>Coniochaetales</taxon>
        <taxon>Coniochaetaceae</taxon>
        <taxon>Coniochaeta</taxon>
    </lineage>
</organism>
<evidence type="ECO:0000256" key="6">
    <source>
        <dbReference type="ARBA" id="ARBA00023015"/>
    </source>
</evidence>
<feature type="compositionally biased region" description="Acidic residues" evidence="10">
    <location>
        <begin position="846"/>
        <end position="882"/>
    </location>
</feature>
<dbReference type="GO" id="GO:0000126">
    <property type="term" value="C:transcription factor TFIIIB complex"/>
    <property type="evidence" value="ECO:0007669"/>
    <property type="project" value="TreeGrafter"/>
</dbReference>
<feature type="compositionally biased region" description="Polar residues" evidence="10">
    <location>
        <begin position="402"/>
        <end position="427"/>
    </location>
</feature>
<sequence>MSAITKPPAIKRPPIPGTGRGKPLRKPNAVRQIMEREQRARAESAAAAKAAAAAAASTTSITRGISQCPNKACPNPNVVDGTCQTCGRVADESNIVSEITFGETSSGAAVVQGSYLGADQGGVRINGGPAFRRVAGSGTGEARERSLKEAKILMQQYAHRLNIPPSVVETGFRLYRMASMNNFVQGRRITNVVAMCLFSACRKEGIHKVMLIDLADLLKEDVFRLGRNYKAFQTKFPEQRDGPPPPILEDLIYKFASKLEFYEENNKIALSAVRIAKRMQADHMTHGRRPAGICGAAVIMAARAHSFRRTVREVVYIAKVTEHTLQQRLDEFANVPSAQMTIEDFHHQEFLESQHDPPGWYKQTAEWKEKHQGRKRKLLEMESEDTATSPAPEQAGDKRQSTSEAQDATQSPSPNSPAGPNDATSTVPVDPRILLSPSSTPPPDQPQANPPPNTDKDGFVIPPIPSKPPERIVSGEERAAIVSARGGDGELNMLAEEFGDPDAIPERSTEAAMAAAQGIVIPGLAGKKTAASSGQGKGKGKGKGKNPTDRGNSLAFDEEWRADEAAIEKDVEELLHDNQLMSLAVDEVRKERGDREATLLEEFAHEQQVDQQVATALDHAHRLPETVSPAPTTNAQPGGGTPSAPGTAPQSRVKEDPIVTEDEFADDPEVQCCLLEPSEAAIKAQIWNNENEDWMRQKQLKEHQKKLAAKGPAKKTRNRQRTARMGEGQASPASSAGEAAIAQIKMRGVSTKLNQHVQQKIEQMFSKGKGDYHRTNSIYGDGSTVGTDSAAASRAGSEVPSEAESRAEEPVSAPGAAQADWNVENGKDKENVANEAATATSKGEDTVMEDAEEEEEEEQEEEDYDQTGYDEDQGDYPDEIDPFAESNVGHDGDEW</sequence>
<evidence type="ECO:0000313" key="13">
    <source>
        <dbReference type="Proteomes" id="UP001174691"/>
    </source>
</evidence>
<keyword evidence="4" id="KW-0863">Zinc-finger</keyword>
<feature type="region of interest" description="Disordered" evidence="10">
    <location>
        <begin position="1"/>
        <end position="27"/>
    </location>
</feature>
<feature type="compositionally biased region" description="Pro residues" evidence="10">
    <location>
        <begin position="439"/>
        <end position="453"/>
    </location>
</feature>
<comment type="similarity">
    <text evidence="2">Belongs to the TFIIB family.</text>
</comment>
<evidence type="ECO:0000256" key="10">
    <source>
        <dbReference type="SAM" id="MobiDB-lite"/>
    </source>
</evidence>
<dbReference type="Pfam" id="PF07741">
    <property type="entry name" value="BRF1"/>
    <property type="match status" value="1"/>
</dbReference>
<evidence type="ECO:0000256" key="4">
    <source>
        <dbReference type="ARBA" id="ARBA00022771"/>
    </source>
</evidence>
<evidence type="ECO:0000256" key="3">
    <source>
        <dbReference type="ARBA" id="ARBA00022723"/>
    </source>
</evidence>
<dbReference type="FunFam" id="1.10.472.10:FF:000002">
    <property type="entry name" value="Transcription factor IIIB 90 kDa subunit"/>
    <property type="match status" value="1"/>
</dbReference>
<protein>
    <submittedName>
        <fullName evidence="12">Transcription factor iiib-like protein</fullName>
    </submittedName>
</protein>
<keyword evidence="8" id="KW-0804">Transcription</keyword>
<dbReference type="GO" id="GO:0017025">
    <property type="term" value="F:TBP-class protein binding"/>
    <property type="evidence" value="ECO:0007669"/>
    <property type="project" value="InterPro"/>
</dbReference>
<feature type="region of interest" description="Disordered" evidence="10">
    <location>
        <begin position="603"/>
        <end position="657"/>
    </location>
</feature>
<evidence type="ECO:0000256" key="9">
    <source>
        <dbReference type="ARBA" id="ARBA00023242"/>
    </source>
</evidence>
<dbReference type="GO" id="GO:0097550">
    <property type="term" value="C:transcription preinitiation complex"/>
    <property type="evidence" value="ECO:0007669"/>
    <property type="project" value="TreeGrafter"/>
</dbReference>
<keyword evidence="6" id="KW-0805">Transcription regulation</keyword>
<gene>
    <name evidence="12" type="ORF">NKR19_g1986</name>
</gene>